<evidence type="ECO:0000313" key="4">
    <source>
        <dbReference type="Proteomes" id="UP001529369"/>
    </source>
</evidence>
<gene>
    <name evidence="3" type="ORF">QWZ14_31375</name>
</gene>
<protein>
    <submittedName>
        <fullName evidence="3">J domain-containing protein</fullName>
    </submittedName>
</protein>
<evidence type="ECO:0000259" key="2">
    <source>
        <dbReference type="PROSITE" id="PS50076"/>
    </source>
</evidence>
<feature type="domain" description="J" evidence="2">
    <location>
        <begin position="129"/>
        <end position="186"/>
    </location>
</feature>
<dbReference type="InterPro" id="IPR036869">
    <property type="entry name" value="J_dom_sf"/>
</dbReference>
<dbReference type="PROSITE" id="PS50076">
    <property type="entry name" value="DNAJ_2"/>
    <property type="match status" value="1"/>
</dbReference>
<evidence type="ECO:0000256" key="1">
    <source>
        <dbReference type="SAM" id="MobiDB-lite"/>
    </source>
</evidence>
<dbReference type="RefSeq" id="WP_290321023.1">
    <property type="nucleotide sequence ID" value="NZ_JAUFPN010000311.1"/>
</dbReference>
<name>A0ABT8AGL7_9PROT</name>
<organism evidence="3 4">
    <name type="scientific">Paeniroseomonas aquatica</name>
    <dbReference type="NCBI Taxonomy" id="373043"/>
    <lineage>
        <taxon>Bacteria</taxon>
        <taxon>Pseudomonadati</taxon>
        <taxon>Pseudomonadota</taxon>
        <taxon>Alphaproteobacteria</taxon>
        <taxon>Acetobacterales</taxon>
        <taxon>Acetobacteraceae</taxon>
        <taxon>Paeniroseomonas</taxon>
    </lineage>
</organism>
<accession>A0ABT8AGL7</accession>
<dbReference type="InterPro" id="IPR001623">
    <property type="entry name" value="DnaJ_domain"/>
</dbReference>
<dbReference type="PRINTS" id="PR00625">
    <property type="entry name" value="JDOMAIN"/>
</dbReference>
<dbReference type="Proteomes" id="UP001529369">
    <property type="component" value="Unassembled WGS sequence"/>
</dbReference>
<evidence type="ECO:0000313" key="3">
    <source>
        <dbReference type="EMBL" id="MDN3568902.1"/>
    </source>
</evidence>
<proteinExistence type="predicted"/>
<dbReference type="SMART" id="SM00271">
    <property type="entry name" value="DnaJ"/>
    <property type="match status" value="1"/>
</dbReference>
<dbReference type="EMBL" id="JAUFPN010000311">
    <property type="protein sequence ID" value="MDN3568902.1"/>
    <property type="molecule type" value="Genomic_DNA"/>
</dbReference>
<feature type="region of interest" description="Disordered" evidence="1">
    <location>
        <begin position="1"/>
        <end position="31"/>
    </location>
</feature>
<dbReference type="Pfam" id="PF00226">
    <property type="entry name" value="DnaJ"/>
    <property type="match status" value="1"/>
</dbReference>
<sequence length="201" mass="22491">MPPRRGARPEPESPARPCDAPGCEANGEFRAPKSRDSLNEYRWFCLPHIREFNSSWDYYKGMGPAQIEANLRHDTAWQRPTWPLGRLGGGHRFSEEFLRDPLGLLYATPLHARRTRPVEKPVAPPELRAALDVLGLEWPLDQPTLRGRYHELAKQLHPDVNGGDRGAEDRLKDVNRAYSLLRRKVGSGTAAPEAAEASAAG</sequence>
<dbReference type="SUPFAM" id="SSF46565">
    <property type="entry name" value="Chaperone J-domain"/>
    <property type="match status" value="1"/>
</dbReference>
<reference evidence="4" key="1">
    <citation type="journal article" date="2019" name="Int. J. Syst. Evol. Microbiol.">
        <title>The Global Catalogue of Microorganisms (GCM) 10K type strain sequencing project: providing services to taxonomists for standard genome sequencing and annotation.</title>
        <authorList>
            <consortium name="The Broad Institute Genomics Platform"/>
            <consortium name="The Broad Institute Genome Sequencing Center for Infectious Disease"/>
            <person name="Wu L."/>
            <person name="Ma J."/>
        </authorList>
    </citation>
    <scope>NUCLEOTIDE SEQUENCE [LARGE SCALE GENOMIC DNA]</scope>
    <source>
        <strain evidence="4">CECT 7131</strain>
    </source>
</reference>
<dbReference type="Gene3D" id="1.10.287.110">
    <property type="entry name" value="DnaJ domain"/>
    <property type="match status" value="1"/>
</dbReference>
<dbReference type="CDD" id="cd06257">
    <property type="entry name" value="DnaJ"/>
    <property type="match status" value="1"/>
</dbReference>
<keyword evidence="4" id="KW-1185">Reference proteome</keyword>
<comment type="caution">
    <text evidence="3">The sequence shown here is derived from an EMBL/GenBank/DDBJ whole genome shotgun (WGS) entry which is preliminary data.</text>
</comment>